<accession>A0A8J7NRK6</accession>
<feature type="compositionally biased region" description="Polar residues" evidence="2">
    <location>
        <begin position="452"/>
        <end position="463"/>
    </location>
</feature>
<dbReference type="AlphaFoldDB" id="A0A8J7NRK6"/>
<feature type="compositionally biased region" description="Basic and acidic residues" evidence="2">
    <location>
        <begin position="363"/>
        <end position="376"/>
    </location>
</feature>
<feature type="compositionally biased region" description="Polar residues" evidence="2">
    <location>
        <begin position="36"/>
        <end position="47"/>
    </location>
</feature>
<feature type="region of interest" description="Disordered" evidence="2">
    <location>
        <begin position="1"/>
        <end position="57"/>
    </location>
</feature>
<comment type="caution">
    <text evidence="3">The sequence shown here is derived from an EMBL/GenBank/DDBJ whole genome shotgun (WGS) entry which is preliminary data.</text>
</comment>
<evidence type="ECO:0000313" key="4">
    <source>
        <dbReference type="Proteomes" id="UP000736164"/>
    </source>
</evidence>
<feature type="coiled-coil region" evidence="1">
    <location>
        <begin position="386"/>
        <end position="415"/>
    </location>
</feature>
<evidence type="ECO:0000256" key="2">
    <source>
        <dbReference type="SAM" id="MobiDB-lite"/>
    </source>
</evidence>
<name>A0A8J7NRK6_ATRSP</name>
<dbReference type="Proteomes" id="UP000736164">
    <property type="component" value="Unassembled WGS sequence"/>
</dbReference>
<keyword evidence="1" id="KW-0175">Coiled coil</keyword>
<proteinExistence type="predicted"/>
<feature type="region of interest" description="Disordered" evidence="2">
    <location>
        <begin position="299"/>
        <end position="349"/>
    </location>
</feature>
<dbReference type="Pfam" id="PF15369">
    <property type="entry name" value="KIAA1328"/>
    <property type="match status" value="1"/>
</dbReference>
<dbReference type="EMBL" id="JAAWVO010039273">
    <property type="protein sequence ID" value="MBN3318282.1"/>
    <property type="molecule type" value="Genomic_DNA"/>
</dbReference>
<evidence type="ECO:0000313" key="3">
    <source>
        <dbReference type="EMBL" id="MBN3318282.1"/>
    </source>
</evidence>
<feature type="compositionally biased region" description="Polar residues" evidence="2">
    <location>
        <begin position="559"/>
        <end position="573"/>
    </location>
</feature>
<feature type="non-terminal residue" evidence="3">
    <location>
        <position position="652"/>
    </location>
</feature>
<protein>
    <submittedName>
        <fullName evidence="3">K1328 protein</fullName>
    </submittedName>
</protein>
<gene>
    <name evidence="3" type="ORF">GTO95_0004126</name>
</gene>
<feature type="region of interest" description="Disordered" evidence="2">
    <location>
        <begin position="452"/>
        <end position="473"/>
    </location>
</feature>
<feature type="region of interest" description="Disordered" evidence="2">
    <location>
        <begin position="510"/>
        <end position="573"/>
    </location>
</feature>
<dbReference type="InterPro" id="IPR032736">
    <property type="entry name" value="Hinderin"/>
</dbReference>
<feature type="compositionally biased region" description="Polar residues" evidence="2">
    <location>
        <begin position="230"/>
        <end position="243"/>
    </location>
</feature>
<keyword evidence="4" id="KW-1185">Reference proteome</keyword>
<feature type="coiled-coil region" evidence="1">
    <location>
        <begin position="98"/>
        <end position="143"/>
    </location>
</feature>
<feature type="region of interest" description="Disordered" evidence="2">
    <location>
        <begin position="230"/>
        <end position="251"/>
    </location>
</feature>
<sequence length="652" mass="71736">VLLVPAGLTSQANMRMGMKPKAGSSEERLGKRKAASRQSQDTPQSQKPLERPLTAGTAQTQTIWGLTPSLAGQQGVRDAVEGRSASLKDLCPEDKRRIANLIQELARVSEEKDETVERLRVEQQTFEKKIQQLEGQNQLIIQERENILLHSLVVLFLNSSSRLQQQYRECQELLALYQQYLSQQQEKLHRSLSQLSHSQSHQQASCPASLPRSSPQVRSLFLFGCSSQATSQTGGVQTCQPSGRNRRRRDMPAPVVHACLQFYGRHNSGAAALHSSHKDDEAGKQCSCSVSDALCLPFSSRGQEGSGSAEEPPGQAWGPQTGGSMPRPGRPVRDQNCTDGAPRGLGLTEPRLGPCSHRCRVEKEVGGQERALDRHATGPGESPWDRRRQKLLLQKMELEVEREKLQILLAQQEEKLLLQHRQLQQSRLDYRRFQDAAVAELEDTISGALLTQTGEQGCATDTASTERPRQTPPEAVLLPGALLAEEQGRAPPAVQKVNDAVQAGRSRLWEEQPAAPAKDGLGRSRGAPALSRRDASTSPGLDHSKAAPMPTALFPAQPNPWTEQTTSGRRTNRGVQSIDSSLIELLGALSPVSKPGQLRHAVQQRPHTTPQVRPYLLSPRPPLSPWDLSPAPVAHDEELQESQILEEIFFIC</sequence>
<organism evidence="3 4">
    <name type="scientific">Atractosteus spatula</name>
    <name type="common">Alligator gar</name>
    <name type="synonym">Lepisosteus spatula</name>
    <dbReference type="NCBI Taxonomy" id="7917"/>
    <lineage>
        <taxon>Eukaryota</taxon>
        <taxon>Metazoa</taxon>
        <taxon>Chordata</taxon>
        <taxon>Craniata</taxon>
        <taxon>Vertebrata</taxon>
        <taxon>Euteleostomi</taxon>
        <taxon>Actinopterygii</taxon>
        <taxon>Neopterygii</taxon>
        <taxon>Holostei</taxon>
        <taxon>Semionotiformes</taxon>
        <taxon>Lepisosteidae</taxon>
        <taxon>Atractosteus</taxon>
    </lineage>
</organism>
<feature type="region of interest" description="Disordered" evidence="2">
    <location>
        <begin position="363"/>
        <end position="384"/>
    </location>
</feature>
<dbReference type="PANTHER" id="PTHR28375">
    <property type="entry name" value="PROTEIN HINDERIN"/>
    <property type="match status" value="1"/>
</dbReference>
<dbReference type="PANTHER" id="PTHR28375:SF1">
    <property type="entry name" value="PROTEIN HINDERIN"/>
    <property type="match status" value="1"/>
</dbReference>
<feature type="non-terminal residue" evidence="3">
    <location>
        <position position="1"/>
    </location>
</feature>
<evidence type="ECO:0000256" key="1">
    <source>
        <dbReference type="SAM" id="Coils"/>
    </source>
</evidence>
<reference evidence="3" key="1">
    <citation type="journal article" date="2021" name="Cell">
        <title>Tracing the genetic footprints of vertebrate landing in non-teleost ray-finned fishes.</title>
        <authorList>
            <person name="Bi X."/>
            <person name="Wang K."/>
            <person name="Yang L."/>
            <person name="Pan H."/>
            <person name="Jiang H."/>
            <person name="Wei Q."/>
            <person name="Fang M."/>
            <person name="Yu H."/>
            <person name="Zhu C."/>
            <person name="Cai Y."/>
            <person name="He Y."/>
            <person name="Gan X."/>
            <person name="Zeng H."/>
            <person name="Yu D."/>
            <person name="Zhu Y."/>
            <person name="Jiang H."/>
            <person name="Qiu Q."/>
            <person name="Yang H."/>
            <person name="Zhang Y.E."/>
            <person name="Wang W."/>
            <person name="Zhu M."/>
            <person name="He S."/>
            <person name="Zhang G."/>
        </authorList>
    </citation>
    <scope>NUCLEOTIDE SEQUENCE</scope>
    <source>
        <strain evidence="3">Allg_001</strain>
    </source>
</reference>